<geneLocation type="mitochondrion" evidence="1"/>
<protein>
    <submittedName>
        <fullName evidence="1">Uncharacterized protein</fullName>
    </submittedName>
</protein>
<dbReference type="EMBL" id="MK697699">
    <property type="protein sequence ID" value="QHR89789.1"/>
    <property type="molecule type" value="Genomic_DNA"/>
</dbReference>
<organism evidence="1">
    <name type="scientific">Picea sitchensis</name>
    <name type="common">Sitka spruce</name>
    <name type="synonym">Pinus sitchensis</name>
    <dbReference type="NCBI Taxonomy" id="3332"/>
    <lineage>
        <taxon>Eukaryota</taxon>
        <taxon>Viridiplantae</taxon>
        <taxon>Streptophyta</taxon>
        <taxon>Embryophyta</taxon>
        <taxon>Tracheophyta</taxon>
        <taxon>Spermatophyta</taxon>
        <taxon>Pinopsida</taxon>
        <taxon>Pinidae</taxon>
        <taxon>Conifers I</taxon>
        <taxon>Pinales</taxon>
        <taxon>Pinaceae</taxon>
        <taxon>Picea</taxon>
    </lineage>
</organism>
<reference evidence="1" key="1">
    <citation type="submission" date="2019-03" db="EMBL/GenBank/DDBJ databases">
        <title>Largest Complete Mitochondrial Genome of a Gymnosperm, Sitka Spruce (Picea sitchensis), Indicates Complex Physical Structure.</title>
        <authorList>
            <person name="Jackman S.D."/>
            <person name="Coombe L."/>
            <person name="Warren R."/>
            <person name="Kirk H."/>
            <person name="Trinh E."/>
            <person name="McLeod T."/>
            <person name="Pleasance S."/>
            <person name="Pandoh P."/>
            <person name="Zhao Y."/>
            <person name="Coope R."/>
            <person name="Bousquet J."/>
            <person name="Bohlmann J.C."/>
            <person name="Jones S.J.M."/>
            <person name="Birol I."/>
        </authorList>
    </citation>
    <scope>NUCLEOTIDE SEQUENCE</scope>
    <source>
        <strain evidence="1">Q903</strain>
    </source>
</reference>
<name>A0A6B9XQF9_PICSI</name>
<proteinExistence type="predicted"/>
<keyword evidence="1" id="KW-0496">Mitochondrion</keyword>
<gene>
    <name evidence="1" type="primary">orf03834</name>
    <name evidence="1" type="ORF">Q903MT_gene3811</name>
</gene>
<sequence>MREVNLRGWMNEVEVGWMNVVDNILCAMDERSGEHLIRSGEHLILRINEVHNTL</sequence>
<accession>A0A6B9XQF9</accession>
<dbReference type="AlphaFoldDB" id="A0A6B9XQF9"/>
<evidence type="ECO:0000313" key="1">
    <source>
        <dbReference type="EMBL" id="QHR89789.1"/>
    </source>
</evidence>